<comment type="function">
    <text evidence="1">Catalyzes the conversion of 7,8-dihydroneopterin (H2Neo) to 6-hydroxymethyl-7,8-dihydropterin (6-HMD).</text>
</comment>
<feature type="domain" description="Dihydroneopterin aldolase MtpD C-terminal" evidence="2">
    <location>
        <begin position="11"/>
        <end position="113"/>
    </location>
</feature>
<dbReference type="SUPFAM" id="SSF143560">
    <property type="entry name" value="MK0786-like"/>
    <property type="match status" value="1"/>
</dbReference>
<comment type="pathway">
    <text evidence="1">Cofactor biosynthesis; 5,6,7,8-tetrahydromethanopterin biosynthesis.</text>
</comment>
<dbReference type="GeneID" id="5411995"/>
<dbReference type="HOGENOM" id="CLU_149105_1_0_2"/>
<dbReference type="EMBL" id="CP000780">
    <property type="protein sequence ID" value="ABS56189.1"/>
    <property type="molecule type" value="Genomic_DNA"/>
</dbReference>
<protein>
    <recommendedName>
        <fullName evidence="1">Dihydroneopterin aldolase</fullName>
        <shortName evidence="1">DHNA</shortName>
        <ecNumber evidence="1">4.1.2.25</ecNumber>
    </recommendedName>
    <alternativeName>
        <fullName evidence="1">7,8-dihydroneopterin aldolase</fullName>
    </alternativeName>
</protein>
<reference evidence="4" key="1">
    <citation type="journal article" date="2015" name="Microbiology">
        <title>Genome of Methanoregula boonei 6A8 reveals adaptations to oligotrophic peatland environments.</title>
        <authorList>
            <person name="Braeuer S."/>
            <person name="Cadillo-Quiroz H."/>
            <person name="Kyrpides N."/>
            <person name="Woyke T."/>
            <person name="Goodwin L."/>
            <person name="Detter C."/>
            <person name="Podell S."/>
            <person name="Yavitt J.B."/>
            <person name="Zinder S.H."/>
        </authorList>
    </citation>
    <scope>NUCLEOTIDE SEQUENCE [LARGE SCALE GENOMIC DNA]</scope>
    <source>
        <strain evidence="4">DSM 21154 / JCM 14090 / 6A8</strain>
    </source>
</reference>
<dbReference type="InterPro" id="IPR007181">
    <property type="entry name" value="MtpD_C"/>
</dbReference>
<dbReference type="InterPro" id="IPR027508">
    <property type="entry name" value="DHN_aldolase_MptD"/>
</dbReference>
<dbReference type="eggNOG" id="arCOG04705">
    <property type="taxonomic scope" value="Archaea"/>
</dbReference>
<dbReference type="UniPathway" id="UPA00065"/>
<dbReference type="OrthoDB" id="132689at2157"/>
<name>A7I8X8_METB6</name>
<keyword evidence="1" id="KW-0456">Lyase</keyword>
<evidence type="ECO:0000256" key="1">
    <source>
        <dbReference type="HAMAP-Rule" id="MF_02130"/>
    </source>
</evidence>
<dbReference type="RefSeq" id="WP_012107235.1">
    <property type="nucleotide sequence ID" value="NC_009712.1"/>
</dbReference>
<dbReference type="Gene3D" id="3.30.1300.20">
    <property type="entry name" value="7,8-dihydroneopterin aldolase (MptD)"/>
    <property type="match status" value="1"/>
</dbReference>
<dbReference type="STRING" id="456442.Mboo_1672"/>
<gene>
    <name evidence="1" type="primary">mptD</name>
    <name evidence="3" type="ordered locus">Mboo_1672</name>
</gene>
<dbReference type="Proteomes" id="UP000002408">
    <property type="component" value="Chromosome"/>
</dbReference>
<proteinExistence type="inferred from homology"/>
<organism evidence="3 4">
    <name type="scientific">Methanoregula boonei (strain DSM 21154 / JCM 14090 / 6A8)</name>
    <dbReference type="NCBI Taxonomy" id="456442"/>
    <lineage>
        <taxon>Archaea</taxon>
        <taxon>Methanobacteriati</taxon>
        <taxon>Methanobacteriota</taxon>
        <taxon>Stenosarchaea group</taxon>
        <taxon>Methanomicrobia</taxon>
        <taxon>Methanomicrobiales</taxon>
        <taxon>Methanoregulaceae</taxon>
        <taxon>Methanoregula</taxon>
    </lineage>
</organism>
<feature type="binding site" evidence="1">
    <location>
        <position position="19"/>
    </location>
    <ligand>
        <name>substrate</name>
    </ligand>
</feature>
<evidence type="ECO:0000259" key="2">
    <source>
        <dbReference type="Pfam" id="PF04038"/>
    </source>
</evidence>
<dbReference type="Pfam" id="PF04038">
    <property type="entry name" value="DHNA"/>
    <property type="match status" value="1"/>
</dbReference>
<sequence length="125" mass="14109">MEGAHEHDRPTDREQAIFEAGIKLGALYHQWVGTPIAQESAASVESAIEKAVVLQPFVEEITVRLDRFRMQKNVFGYSELSGLMFDVEIVTRVGFWYCRATLAPENGYPLMKVLECHEIAALSDH</sequence>
<keyword evidence="4" id="KW-1185">Reference proteome</keyword>
<comment type="similarity">
    <text evidence="1">Belongs to the archaeal dihydroneopterin aldolase family.</text>
</comment>
<dbReference type="KEGG" id="mbn:Mboo_1672"/>
<comment type="catalytic activity">
    <reaction evidence="1">
        <text>7,8-dihydroneopterin = 6-hydroxymethyl-7,8-dihydropterin + glycolaldehyde</text>
        <dbReference type="Rhea" id="RHEA:10540"/>
        <dbReference type="ChEBI" id="CHEBI:17001"/>
        <dbReference type="ChEBI" id="CHEBI:17071"/>
        <dbReference type="ChEBI" id="CHEBI:44841"/>
        <dbReference type="EC" id="4.1.2.25"/>
    </reaction>
</comment>
<dbReference type="InterPro" id="IPR036839">
    <property type="entry name" value="MptD_sf"/>
</dbReference>
<comment type="subunit">
    <text evidence="1">Homotetramer.</text>
</comment>
<dbReference type="EC" id="4.1.2.25" evidence="1"/>
<evidence type="ECO:0000313" key="4">
    <source>
        <dbReference type="Proteomes" id="UP000002408"/>
    </source>
</evidence>
<dbReference type="GO" id="GO:2001118">
    <property type="term" value="P:tetrahydromethanopterin biosynthetic process"/>
    <property type="evidence" value="ECO:0007669"/>
    <property type="project" value="UniProtKB-UniRule"/>
</dbReference>
<dbReference type="GO" id="GO:0004150">
    <property type="term" value="F:dihydroneopterin aldolase activity"/>
    <property type="evidence" value="ECO:0007669"/>
    <property type="project" value="UniProtKB-UniRule"/>
</dbReference>
<feature type="binding site" evidence="1">
    <location>
        <position position="111"/>
    </location>
    <ligand>
        <name>substrate</name>
    </ligand>
</feature>
<accession>A7I8X8</accession>
<dbReference type="HAMAP" id="MF_02130">
    <property type="entry name" value="DHNA_arch"/>
    <property type="match status" value="1"/>
</dbReference>
<evidence type="ECO:0000313" key="3">
    <source>
        <dbReference type="EMBL" id="ABS56189.1"/>
    </source>
</evidence>
<dbReference type="AlphaFoldDB" id="A7I8X8"/>